<dbReference type="GO" id="GO:0003677">
    <property type="term" value="F:DNA binding"/>
    <property type="evidence" value="ECO:0007669"/>
    <property type="project" value="InterPro"/>
</dbReference>
<reference evidence="2 3" key="1">
    <citation type="submission" date="2012-10" db="EMBL/GenBank/DDBJ databases">
        <title>Draft Genome Sequence of Paenibacillus popilliae ATCC 14706T.</title>
        <authorList>
            <person name="Iiyama K."/>
            <person name="Mori K."/>
            <person name="Mon H."/>
            <person name="Chieda Y."/>
            <person name="Lee J.M."/>
            <person name="Kusakabe T."/>
            <person name="Tashiro K."/>
            <person name="Asano S."/>
            <person name="Yasunaga-Aoki C."/>
            <person name="Shimizu S."/>
        </authorList>
    </citation>
    <scope>NUCLEOTIDE SEQUENCE [LARGE SCALE GENOMIC DNA]</scope>
    <source>
        <strain evidence="2 3">ATCC 14706</strain>
    </source>
</reference>
<organism evidence="2 3">
    <name type="scientific">Paenibacillus popilliae ATCC 14706</name>
    <dbReference type="NCBI Taxonomy" id="1212764"/>
    <lineage>
        <taxon>Bacteria</taxon>
        <taxon>Bacillati</taxon>
        <taxon>Bacillota</taxon>
        <taxon>Bacilli</taxon>
        <taxon>Bacillales</taxon>
        <taxon>Paenibacillaceae</taxon>
        <taxon>Paenibacillus</taxon>
    </lineage>
</organism>
<dbReference type="GO" id="GO:0004803">
    <property type="term" value="F:transposase activity"/>
    <property type="evidence" value="ECO:0007669"/>
    <property type="project" value="InterPro"/>
</dbReference>
<dbReference type="Proteomes" id="UP000029453">
    <property type="component" value="Unassembled WGS sequence"/>
</dbReference>
<feature type="domain" description="Transposase IS200-like" evidence="1">
    <location>
        <begin position="5"/>
        <end position="32"/>
    </location>
</feature>
<keyword evidence="3" id="KW-1185">Reference proteome</keyword>
<feature type="non-terminal residue" evidence="2">
    <location>
        <position position="1"/>
    </location>
</feature>
<evidence type="ECO:0000313" key="2">
    <source>
        <dbReference type="EMBL" id="GAC44523.1"/>
    </source>
</evidence>
<dbReference type="InterPro" id="IPR002686">
    <property type="entry name" value="Transposase_17"/>
</dbReference>
<comment type="caution">
    <text evidence="2">The sequence shown here is derived from an EMBL/GenBank/DDBJ whole genome shotgun (WGS) entry which is preliminary data.</text>
</comment>
<accession>M9M8X8</accession>
<dbReference type="RefSeq" id="WP_006288369.1">
    <property type="nucleotide sequence ID" value="NZ_BALG01000391.1"/>
</dbReference>
<evidence type="ECO:0000313" key="3">
    <source>
        <dbReference type="Proteomes" id="UP000029453"/>
    </source>
</evidence>
<evidence type="ECO:0000259" key="1">
    <source>
        <dbReference type="Pfam" id="PF01797"/>
    </source>
</evidence>
<dbReference type="Gene3D" id="3.30.70.1290">
    <property type="entry name" value="Transposase IS200-like"/>
    <property type="match status" value="1"/>
</dbReference>
<protein>
    <submittedName>
        <fullName evidence="2">Transposase and inactivated derivative</fullName>
    </submittedName>
</protein>
<dbReference type="InterPro" id="IPR036515">
    <property type="entry name" value="Transposase_17_sf"/>
</dbReference>
<dbReference type="AlphaFoldDB" id="M9M8X8"/>
<gene>
    <name evidence="2" type="ORF">PPOP_3929</name>
</gene>
<name>M9M8X8_PAEPP</name>
<dbReference type="GO" id="GO:0006313">
    <property type="term" value="P:DNA transposition"/>
    <property type="evidence" value="ECO:0007669"/>
    <property type="project" value="InterPro"/>
</dbReference>
<dbReference type="Pfam" id="PF01797">
    <property type="entry name" value="Y1_Tnp"/>
    <property type="match status" value="1"/>
</dbReference>
<dbReference type="SUPFAM" id="SSF143422">
    <property type="entry name" value="Transposase IS200-like"/>
    <property type="match status" value="1"/>
</dbReference>
<sequence>TTRLPSLWTNAYFVATVGSVSLETVKQYIENQKER</sequence>
<proteinExistence type="predicted"/>
<dbReference type="EMBL" id="BALG01000563">
    <property type="protein sequence ID" value="GAC44523.1"/>
    <property type="molecule type" value="Genomic_DNA"/>
</dbReference>